<dbReference type="InterPro" id="IPR018081">
    <property type="entry name" value="Anaphylatoxin_comp_syst"/>
</dbReference>
<feature type="domain" description="Anaphylatoxin-like" evidence="13">
    <location>
        <begin position="699"/>
        <end position="733"/>
    </location>
</feature>
<dbReference type="GO" id="GO:0004866">
    <property type="term" value="F:endopeptidase inhibitor activity"/>
    <property type="evidence" value="ECO:0007669"/>
    <property type="project" value="InterPro"/>
</dbReference>
<dbReference type="SUPFAM" id="SSF47686">
    <property type="entry name" value="Anaphylotoxins (complement system)"/>
    <property type="match status" value="1"/>
</dbReference>
<dbReference type="InterPro" id="IPR000020">
    <property type="entry name" value="Anaphylatoxin/fibulin"/>
</dbReference>
<dbReference type="Pfam" id="PF07677">
    <property type="entry name" value="A2M_recep"/>
    <property type="match status" value="1"/>
</dbReference>
<dbReference type="InterPro" id="IPR041555">
    <property type="entry name" value="MG3"/>
</dbReference>
<dbReference type="InterPro" id="IPR008930">
    <property type="entry name" value="Terpenoid_cyclase/PrenylTrfase"/>
</dbReference>
<dbReference type="FunFam" id="2.40.50.120:FF:000009">
    <property type="entry name" value="Complement C4-A"/>
    <property type="match status" value="1"/>
</dbReference>
<keyword evidence="5" id="KW-0765">Sulfation</keyword>
<comment type="subcellular location">
    <subcellularLocation>
        <location evidence="1">Cell surface</location>
    </subcellularLocation>
    <subcellularLocation>
        <location evidence="2">Secreted</location>
    </subcellularLocation>
</comment>
<keyword evidence="8" id="KW-1015">Disulfide bond</keyword>
<evidence type="ECO:0000256" key="6">
    <source>
        <dbReference type="ARBA" id="ARBA00022875"/>
    </source>
</evidence>
<keyword evidence="6" id="KW-0399">Innate immunity</keyword>
<dbReference type="InterPro" id="IPR036595">
    <property type="entry name" value="A-macroglobulin_rcpt-bd_sf"/>
</dbReference>
<name>A0A6P5JFV4_PHACI</name>
<dbReference type="Pfam" id="PF00207">
    <property type="entry name" value="A2M"/>
    <property type="match status" value="1"/>
</dbReference>
<comment type="function">
    <text evidence="11">Precursor of non-enzymatic components of the classical, lectin and GZMK complement pathways, which consist in a cascade of proteins that leads to phagocytosis and breakdown of pathogens and signaling that strengthens the adaptive immune system.</text>
</comment>
<dbReference type="FunCoup" id="A0A6P5JFV4">
    <property type="interactions" value="613"/>
</dbReference>
<dbReference type="Gene3D" id="2.40.50.120">
    <property type="match status" value="1"/>
</dbReference>
<dbReference type="FunFam" id="2.60.40.10:FF:000155">
    <property type="entry name" value="complement C3 isoform X1"/>
    <property type="match status" value="1"/>
</dbReference>
<dbReference type="InterPro" id="IPR050473">
    <property type="entry name" value="A2M/Complement_sys"/>
</dbReference>
<dbReference type="CTD" id="720"/>
<dbReference type="FunFam" id="2.60.40.1930:FF:000005">
    <property type="entry name" value="complement C4-A isoform X3"/>
    <property type="match status" value="1"/>
</dbReference>
<dbReference type="Gene3D" id="2.60.120.1540">
    <property type="match status" value="2"/>
</dbReference>
<keyword evidence="15" id="KW-1185">Reference proteome</keyword>
<evidence type="ECO:0000256" key="2">
    <source>
        <dbReference type="ARBA" id="ARBA00004613"/>
    </source>
</evidence>
<dbReference type="PANTHER" id="PTHR11412">
    <property type="entry name" value="MACROGLOBULIN / COMPLEMENT"/>
    <property type="match status" value="1"/>
</dbReference>
<keyword evidence="6" id="KW-0391">Immunity</keyword>
<evidence type="ECO:0000256" key="3">
    <source>
        <dbReference type="ARBA" id="ARBA00022525"/>
    </source>
</evidence>
<dbReference type="PROSITE" id="PS01178">
    <property type="entry name" value="ANAPHYLATOXIN_2"/>
    <property type="match status" value="1"/>
</dbReference>
<dbReference type="Gene3D" id="2.60.40.1940">
    <property type="match status" value="1"/>
</dbReference>
<dbReference type="InterPro" id="IPR008993">
    <property type="entry name" value="TIMP-like_OB-fold"/>
</dbReference>
<dbReference type="Pfam" id="PF01821">
    <property type="entry name" value="ANATO"/>
    <property type="match status" value="1"/>
</dbReference>
<dbReference type="SMART" id="SM00643">
    <property type="entry name" value="C345C"/>
    <property type="match status" value="1"/>
</dbReference>
<dbReference type="Pfam" id="PF01759">
    <property type="entry name" value="NTR"/>
    <property type="match status" value="1"/>
</dbReference>
<dbReference type="InterPro" id="IPR019742">
    <property type="entry name" value="MacrogloblnA2_CS"/>
</dbReference>
<dbReference type="InterPro" id="IPR040839">
    <property type="entry name" value="MG4"/>
</dbReference>
<evidence type="ECO:0000259" key="14">
    <source>
        <dbReference type="PROSITE" id="PS50189"/>
    </source>
</evidence>
<comment type="function">
    <text evidence="10">Putative humoral mediator released following cleavage by complement proteases (C1S, MASP2 or GZMK, depending on the complement pathway). While it is strongly similar to anaphylatoxins, its role is unclear. Was reported to act as a mediator of local inflammatory process; however these effects were probably due to contamination with C3a and/C5a anaphylatoxins in biological assays.</text>
</comment>
<evidence type="ECO:0000259" key="13">
    <source>
        <dbReference type="PROSITE" id="PS01178"/>
    </source>
</evidence>
<protein>
    <submittedName>
        <fullName evidence="16">Complement C4-A</fullName>
    </submittedName>
</protein>
<dbReference type="SMART" id="SM01360">
    <property type="entry name" value="A2M"/>
    <property type="match status" value="1"/>
</dbReference>
<dbReference type="InterPro" id="IPR018933">
    <property type="entry name" value="Netrin_module_non-TIMP"/>
</dbReference>
<feature type="chain" id="PRO_5027597097" evidence="12">
    <location>
        <begin position="22"/>
        <end position="1744"/>
    </location>
</feature>
<evidence type="ECO:0000256" key="11">
    <source>
        <dbReference type="ARBA" id="ARBA00093394"/>
    </source>
</evidence>
<dbReference type="InterPro" id="IPR048847">
    <property type="entry name" value="C4_MG1"/>
</dbReference>
<evidence type="ECO:0000256" key="9">
    <source>
        <dbReference type="ARBA" id="ARBA00023198"/>
    </source>
</evidence>
<evidence type="ECO:0000256" key="7">
    <source>
        <dbReference type="ARBA" id="ARBA00022966"/>
    </source>
</evidence>
<dbReference type="InterPro" id="IPR011625">
    <property type="entry name" value="A2M_N_BRD"/>
</dbReference>
<dbReference type="Gene3D" id="2.60.40.690">
    <property type="entry name" value="Alpha-macroglobulin, receptor-binding domain"/>
    <property type="match status" value="1"/>
</dbReference>
<dbReference type="Pfam" id="PF21145">
    <property type="entry name" value="C4_MG1"/>
    <property type="match status" value="1"/>
</dbReference>
<dbReference type="SUPFAM" id="SSF49410">
    <property type="entry name" value="Alpha-macroglobulin receptor domain"/>
    <property type="match status" value="1"/>
</dbReference>
<dbReference type="FunFam" id="2.60.40.1940:FF:000001">
    <property type="entry name" value="Complement component C3"/>
    <property type="match status" value="1"/>
</dbReference>
<dbReference type="InParanoid" id="A0A6P5JFV4"/>
<dbReference type="Pfam" id="PF01835">
    <property type="entry name" value="MG2"/>
    <property type="match status" value="1"/>
</dbReference>
<keyword evidence="9" id="KW-0395">Inflammatory response</keyword>
<dbReference type="Gene3D" id="1.50.10.20">
    <property type="match status" value="1"/>
</dbReference>
<evidence type="ECO:0000256" key="12">
    <source>
        <dbReference type="SAM" id="SignalP"/>
    </source>
</evidence>
<dbReference type="InterPro" id="IPR001599">
    <property type="entry name" value="Macroglobln_a2"/>
</dbReference>
<dbReference type="FunFam" id="2.60.40.1930:FF:000007">
    <property type="entry name" value="Complement C4-A"/>
    <property type="match status" value="1"/>
</dbReference>
<dbReference type="PROSITE" id="PS50189">
    <property type="entry name" value="NTR"/>
    <property type="match status" value="1"/>
</dbReference>
<dbReference type="SMART" id="SM01361">
    <property type="entry name" value="A2M_recep"/>
    <property type="match status" value="1"/>
</dbReference>
<dbReference type="Pfam" id="PF17791">
    <property type="entry name" value="MG3"/>
    <property type="match status" value="1"/>
</dbReference>
<dbReference type="GeneID" id="110199439"/>
<reference evidence="16" key="1">
    <citation type="submission" date="2025-08" db="UniProtKB">
        <authorList>
            <consortium name="RefSeq"/>
        </authorList>
    </citation>
    <scope>IDENTIFICATION</scope>
    <source>
        <tissue evidence="16">Spleen</tissue>
    </source>
</reference>
<dbReference type="Proteomes" id="UP000515140">
    <property type="component" value="Unplaced"/>
</dbReference>
<dbReference type="InterPro" id="IPR002890">
    <property type="entry name" value="MG2"/>
</dbReference>
<feature type="signal peptide" evidence="12">
    <location>
        <begin position="1"/>
        <end position="21"/>
    </location>
</feature>
<dbReference type="CDD" id="cd02896">
    <property type="entry name" value="complement_C3_C4_C5"/>
    <property type="match status" value="1"/>
</dbReference>
<dbReference type="GO" id="GO:0009986">
    <property type="term" value="C:cell surface"/>
    <property type="evidence" value="ECO:0007669"/>
    <property type="project" value="UniProtKB-SubCell"/>
</dbReference>
<dbReference type="Pfam" id="PF17789">
    <property type="entry name" value="MG4"/>
    <property type="match status" value="1"/>
</dbReference>
<dbReference type="Pfam" id="PF07678">
    <property type="entry name" value="TED_complement"/>
    <property type="match status" value="1"/>
</dbReference>
<evidence type="ECO:0000313" key="16">
    <source>
        <dbReference type="RefSeq" id="XP_020829959.1"/>
    </source>
</evidence>
<dbReference type="SUPFAM" id="SSF48239">
    <property type="entry name" value="Terpenoid cyclases/Protein prenyltransferases"/>
    <property type="match status" value="1"/>
</dbReference>
<dbReference type="PROSITE" id="PS00477">
    <property type="entry name" value="ALPHA_2_MACROGLOBULIN"/>
    <property type="match status" value="1"/>
</dbReference>
<dbReference type="InterPro" id="IPR013783">
    <property type="entry name" value="Ig-like_fold"/>
</dbReference>
<dbReference type="FunFam" id="1.50.10.20:FF:000010">
    <property type="entry name" value="Complement C4-A"/>
    <property type="match status" value="1"/>
</dbReference>
<keyword evidence="7" id="KW-0882">Thioester bond</keyword>
<keyword evidence="4" id="KW-0597">Phosphoprotein</keyword>
<dbReference type="KEGG" id="pcw:110199439"/>
<dbReference type="GO" id="GO:0006958">
    <property type="term" value="P:complement activation, classical pathway"/>
    <property type="evidence" value="ECO:0007669"/>
    <property type="project" value="UniProtKB-KW"/>
</dbReference>
<feature type="domain" description="NTR" evidence="14">
    <location>
        <begin position="1596"/>
        <end position="1742"/>
    </location>
</feature>
<dbReference type="GO" id="GO:0005615">
    <property type="term" value="C:extracellular space"/>
    <property type="evidence" value="ECO:0007669"/>
    <property type="project" value="InterPro"/>
</dbReference>
<dbReference type="FunFam" id="2.60.120.1540:FF:000006">
    <property type="entry name" value="MHC-linked complement C4"/>
    <property type="match status" value="1"/>
</dbReference>
<dbReference type="Pfam" id="PF07703">
    <property type="entry name" value="A2M_BRD"/>
    <property type="match status" value="1"/>
</dbReference>
<dbReference type="FunFam" id="2.60.40.1930:FF:000004">
    <property type="entry name" value="Complement C4-A"/>
    <property type="match status" value="1"/>
</dbReference>
<keyword evidence="12" id="KW-0732">Signal</keyword>
<dbReference type="SMART" id="SM00104">
    <property type="entry name" value="ANATO"/>
    <property type="match status" value="1"/>
</dbReference>
<dbReference type="Gene3D" id="1.20.91.20">
    <property type="entry name" value="Anaphylotoxins (complement system)"/>
    <property type="match status" value="1"/>
</dbReference>
<sequence>MKLLWMLLWLSSLFTLTVQEARLLIFSPAVVRLGVPLSVGLQLQGAPKGQKVKGVIFLRNPSGPPVHCSEDVPFTLDSDHDYQLLSLPVPLVHVQRCGLSKLYESRHVQLLAKTSWLKSTLSRQTDTQGVNLLFSSRRGHLFVQTDQPIYNPGQRVRFRVFALDQNMRPSTDTLTVTVQNSHGLQVRKNEMFSKRSIFQDDFVIPDISEPGTWRISARFSDSLDSNSSTEFEVKKYVLPNFEVKIIPEEPYVLVAPGVDVNIRLNIQAKYVYGKSVQGVAYIRFGVLDESGEKKFLRGLEKQSKLSDGLCGITLSGTEIQKALDISGMDNLQGLRLYVAAAVIESPGGELEEAELTSLRFVSSPFLVDLSSTQRYFVPGTPFLLQALVQDVSGSSAPGIPIKISTKFITSGVGSNIPVLNFNTDERGQLSTLINVPQATQELQLTLSAGSRFPAVATLTAHSPPSGGSGLLSMERLDSRPPRVGQTFTLNLRAVGADGATFSHYYYMVLSRGEIISMHRVAKGAVTAISVPVTAQLVPSFRLVAFYYHNGLPVANSLKVDVQAGDCEGKLELKVDGAELRPGNQLRLNLYTDSLATVALGAVDTAVYAAGGQRHSPLHMNKVFTAMNSYDLGCGPGGGISAPQVFESAGLMFSDGHKWTQPRSSLRCPKEKKSRKRRDVDFQKAILQKMSQYVGQAKRCCKDGMTPLPMRRSCKERVARVSEPTCHESFLSCCQFAEELRKKTRVRGSMGLARVQDTWEEEEELLVEDDILIRSYFPENWLWTLYTVDKVKKVSEFVPDSLTTWEIHAVSLSQTKGLCVAQPVQVRVFQEFHLHLRLPHSVRRFEQLELRPVIYNYWNKNLSVNVQVSPVEGLCLAGGGGRVLKLEVPATSARPVSFPVVPTAAAAVSLKVLAQGPFGDAVSKVLHIEREGAVQIKEYAYKLNPLDFRGRSFDIPGENPSNVIPDGDFSSIVRVTASEPMETLGSGGALSPEGLGSLLRVPRGCAEQTMVYLSPTLAASRYLDKTEQWGKLPPEMKDHAVDLIQKGYDRILQFRKTDGSYGAWLHRDSSTWLTAFVLKVLSIAREQVGGSEEGLRETVQWLLTKQLGDGSFQDPCPVLHRDMQGGLVGPDESVALTAFVVVALQHSLTAFQTSENNPDEERIKEQLQRVKASILRADSFLVGKVATGLLGSHAAAITAYALTLTKAPKDDQNLAHNNIMAMAQGEGDDLYWGPVTGSQNNAVSPTASAGGGPSNPTPLAPALWVETTAYVLLHLLLREGRAEMADQAANWLTHQASFQGGFRSTQDTVVALDALSEYWIASHTTKETTLNVTLSTQDRQGTKDHVLQLNNHQTGLEDDLQFPLGSKITVKVRGNGKGTLKILRKFNILEEKNTTCKDFKLEVIVTGSVQYSAASNDDYAYYDEEEPQLGDDPSPSVSPVTPLQLFEGRRNRRKREVPKAGDEKEERVHYEVCIWRSNGIRFPGMAIVDITLLSGFHALQTDLEKLTSLSDRYVSHFETQGPHVLLYFDSVSASRDCVGFEAVQEVPVGLVQPASAVLYDYYEPGEKCVVFYGAPSKSKLLSTLCSGDVCQCAEGKCPKKYRITEVEKMEEEVRMNYACYDPRVHYGFQVEVLRAEDKASFRLFETRITRVLHYTQDIKASVGQTRNFLVRVSCRLQLEPGKKYLIMGLDGVTFDIKEQPQYLLDSMTWIEEIPSEKNCQALRYRSACANLHEFLQKYETQGCQV</sequence>
<evidence type="ECO:0000256" key="10">
    <source>
        <dbReference type="ARBA" id="ARBA00093351"/>
    </source>
</evidence>
<dbReference type="SMART" id="SM01419">
    <property type="entry name" value="Thiol-ester_cl"/>
    <property type="match status" value="1"/>
</dbReference>
<evidence type="ECO:0000256" key="4">
    <source>
        <dbReference type="ARBA" id="ARBA00022553"/>
    </source>
</evidence>
<evidence type="ECO:0000313" key="15">
    <source>
        <dbReference type="Proteomes" id="UP000515140"/>
    </source>
</evidence>
<dbReference type="Gene3D" id="2.60.40.10">
    <property type="entry name" value="Immunoglobulins"/>
    <property type="match status" value="2"/>
</dbReference>
<organism evidence="15 16">
    <name type="scientific">Phascolarctos cinereus</name>
    <name type="common">Koala</name>
    <dbReference type="NCBI Taxonomy" id="38626"/>
    <lineage>
        <taxon>Eukaryota</taxon>
        <taxon>Metazoa</taxon>
        <taxon>Chordata</taxon>
        <taxon>Craniata</taxon>
        <taxon>Vertebrata</taxon>
        <taxon>Euteleostomi</taxon>
        <taxon>Mammalia</taxon>
        <taxon>Metatheria</taxon>
        <taxon>Diprotodontia</taxon>
        <taxon>Phascolarctidae</taxon>
        <taxon>Phascolarctos</taxon>
    </lineage>
</organism>
<dbReference type="GO" id="GO:0006954">
    <property type="term" value="P:inflammatory response"/>
    <property type="evidence" value="ECO:0007669"/>
    <property type="project" value="UniProtKB-KW"/>
</dbReference>
<dbReference type="InterPro" id="IPR011626">
    <property type="entry name" value="Alpha-macroglobulin_TED"/>
</dbReference>
<evidence type="ECO:0000256" key="5">
    <source>
        <dbReference type="ARBA" id="ARBA00022641"/>
    </source>
</evidence>
<dbReference type="PANTHER" id="PTHR11412:SF86">
    <property type="entry name" value="COMPLEMENT C4-A-RELATED"/>
    <property type="match status" value="1"/>
</dbReference>
<keyword evidence="6" id="KW-0180">Complement pathway</keyword>
<dbReference type="FunFam" id="6.20.50.160:FF:000001">
    <property type="entry name" value="Complement component 4"/>
    <property type="match status" value="1"/>
</dbReference>
<proteinExistence type="predicted"/>
<dbReference type="SMART" id="SM01359">
    <property type="entry name" value="A2M_N_2"/>
    <property type="match status" value="1"/>
</dbReference>
<evidence type="ECO:0000256" key="8">
    <source>
        <dbReference type="ARBA" id="ARBA00023157"/>
    </source>
</evidence>
<dbReference type="CDD" id="cd00017">
    <property type="entry name" value="ANATO"/>
    <property type="match status" value="1"/>
</dbReference>
<dbReference type="SUPFAM" id="SSF50242">
    <property type="entry name" value="TIMP-like"/>
    <property type="match status" value="1"/>
</dbReference>
<evidence type="ECO:0000256" key="1">
    <source>
        <dbReference type="ARBA" id="ARBA00004241"/>
    </source>
</evidence>
<keyword evidence="3" id="KW-0964">Secreted</keyword>
<dbReference type="InterPro" id="IPR047565">
    <property type="entry name" value="Alpha-macroglob_thiol-ester_cl"/>
</dbReference>
<dbReference type="Gene3D" id="2.60.40.1930">
    <property type="match status" value="3"/>
</dbReference>
<dbReference type="Gene3D" id="2.20.130.20">
    <property type="match status" value="1"/>
</dbReference>
<accession>A0A6P5JFV4</accession>
<dbReference type="RefSeq" id="XP_020829959.1">
    <property type="nucleotide sequence ID" value="XM_020974300.1"/>
</dbReference>
<dbReference type="InterPro" id="IPR054587">
    <property type="entry name" value="CO4A-B_CUB_C"/>
</dbReference>
<dbReference type="Pfam" id="PF22661">
    <property type="entry name" value="CO4A-B_CUB_C"/>
    <property type="match status" value="1"/>
</dbReference>
<dbReference type="FunFam" id="2.60.40.690:FF:000002">
    <property type="entry name" value="Complement C4 isoform-A"/>
    <property type="match status" value="1"/>
</dbReference>
<dbReference type="Gene3D" id="6.20.50.160">
    <property type="match status" value="1"/>
</dbReference>
<dbReference type="InterPro" id="IPR009048">
    <property type="entry name" value="A-macroglobulin_rcpt-bd"/>
</dbReference>
<dbReference type="InterPro" id="IPR001134">
    <property type="entry name" value="Netrin_domain"/>
</dbReference>
<gene>
    <name evidence="16" type="primary">C4A</name>
</gene>